<proteinExistence type="predicted"/>
<gene>
    <name evidence="1" type="ORF">PECUL_23A044931</name>
</gene>
<dbReference type="AlphaFoldDB" id="A0AAD1SWK3"/>
<evidence type="ECO:0000313" key="1">
    <source>
        <dbReference type="EMBL" id="CAH2313008.1"/>
    </source>
</evidence>
<organism evidence="1 2">
    <name type="scientific">Pelobates cultripes</name>
    <name type="common">Western spadefoot toad</name>
    <dbReference type="NCBI Taxonomy" id="61616"/>
    <lineage>
        <taxon>Eukaryota</taxon>
        <taxon>Metazoa</taxon>
        <taxon>Chordata</taxon>
        <taxon>Craniata</taxon>
        <taxon>Vertebrata</taxon>
        <taxon>Euteleostomi</taxon>
        <taxon>Amphibia</taxon>
        <taxon>Batrachia</taxon>
        <taxon>Anura</taxon>
        <taxon>Pelobatoidea</taxon>
        <taxon>Pelobatidae</taxon>
        <taxon>Pelobates</taxon>
    </lineage>
</organism>
<dbReference type="EMBL" id="OW240919">
    <property type="protein sequence ID" value="CAH2313008.1"/>
    <property type="molecule type" value="Genomic_DNA"/>
</dbReference>
<dbReference type="Proteomes" id="UP001295444">
    <property type="component" value="Chromosome 08"/>
</dbReference>
<reference evidence="1" key="1">
    <citation type="submission" date="2022-03" db="EMBL/GenBank/DDBJ databases">
        <authorList>
            <person name="Alioto T."/>
            <person name="Alioto T."/>
            <person name="Gomez Garrido J."/>
        </authorList>
    </citation>
    <scope>NUCLEOTIDE SEQUENCE</scope>
</reference>
<name>A0AAD1SWK3_PELCU</name>
<sequence length="171" mass="20072">MGFPNIKAYYHSAILTNVIRWYMVPSWLHTIFPTSPDLCWRCHTTKGTMLHMWWTCERVNSLWKVTATLIKKVTDLQITHDPKTILLRSLPDNTPKPIQKIIYLMLSTVSILIARKWKTTELPSPREIENVMTSTEEYELLMWNQAKIGKISPHTATMWRNYLKQANTEPT</sequence>
<evidence type="ECO:0000313" key="2">
    <source>
        <dbReference type="Proteomes" id="UP001295444"/>
    </source>
</evidence>
<keyword evidence="2" id="KW-1185">Reference proteome</keyword>
<protein>
    <submittedName>
        <fullName evidence="1">Uncharacterized protein</fullName>
    </submittedName>
</protein>
<accession>A0AAD1SWK3</accession>